<dbReference type="PIRSF" id="PIRSF000443">
    <property type="entry name" value="Homoser_Ac_trans"/>
    <property type="match status" value="1"/>
</dbReference>
<evidence type="ECO:0000259" key="5">
    <source>
        <dbReference type="Pfam" id="PF00561"/>
    </source>
</evidence>
<dbReference type="InterPro" id="IPR029058">
    <property type="entry name" value="AB_hydrolase_fold"/>
</dbReference>
<feature type="domain" description="AB hydrolase-1" evidence="5">
    <location>
        <begin position="60"/>
        <end position="435"/>
    </location>
</feature>
<keyword evidence="7" id="KW-1185">Reference proteome</keyword>
<dbReference type="RefSeq" id="XP_020048617.1">
    <property type="nucleotide sequence ID" value="XM_020191160.1"/>
</dbReference>
<evidence type="ECO:0000256" key="4">
    <source>
        <dbReference type="SAM" id="MobiDB-lite"/>
    </source>
</evidence>
<sequence length="491" mass="55144">MTSSTHYHYIDSQPENPFSKLVNNQKILIIPSFELESGEVLYDVPVAYKTWGRLNAQRNNVMIICHAFTGSADVADWWGPLLGKDKAFDPTKFFVICLNSLGSPYGSCSPVTINPQTGHHYGPEFPLCTIRDDVKIHKLVLDHLNVTQVACVIGGSMGGMLVLEYPSIFGPNYIRSIVALATSARHSAWCISWGEAQRQSIYSDPKYNDGYYQLADGPVTGLSAARMSALLTYRSRNSFESRFANKISNGTSNEANDNKISHSSSNSNSSLKNFQDENWVIHNDGHKTAIGSLQRSSSNASVTSLSSNRSQNNSSSNLKKRPQTFFTAQSYLRYQGNKFIQRFDPNCYIQISRKLDTHDLTRDRYYPFPQYYTYIPLQISVEDQLSTLSQPSLVVGISSDNLFTLSEQQLLADYLPNSEFYEIESAEGHDAFLLEFQIIDDIILKFLNKNLKDIMRATVVDENDLIVDESILGKNGNNNSVFGEAEDIINW</sequence>
<dbReference type="GO" id="GO:0004414">
    <property type="term" value="F:homoserine O-acetyltransferase activity"/>
    <property type="evidence" value="ECO:0007669"/>
    <property type="project" value="EnsemblFungi"/>
</dbReference>
<dbReference type="Proteomes" id="UP000095038">
    <property type="component" value="Unassembled WGS sequence"/>
</dbReference>
<feature type="region of interest" description="Disordered" evidence="4">
    <location>
        <begin position="300"/>
        <end position="320"/>
    </location>
</feature>
<dbReference type="GeneID" id="30964796"/>
<dbReference type="GO" id="GO:0009086">
    <property type="term" value="P:methionine biosynthetic process"/>
    <property type="evidence" value="ECO:0007669"/>
    <property type="project" value="EnsemblFungi"/>
</dbReference>
<feature type="region of interest" description="Disordered" evidence="4">
    <location>
        <begin position="247"/>
        <end position="269"/>
    </location>
</feature>
<dbReference type="Gene3D" id="3.40.50.1820">
    <property type="entry name" value="alpha/beta hydrolase"/>
    <property type="match status" value="1"/>
</dbReference>
<dbReference type="PANTHER" id="PTHR32268">
    <property type="entry name" value="HOMOSERINE O-ACETYLTRANSFERASE"/>
    <property type="match status" value="1"/>
</dbReference>
<dbReference type="InterPro" id="IPR000073">
    <property type="entry name" value="AB_hydrolase_1"/>
</dbReference>
<accession>A0A1D2VL21</accession>
<dbReference type="InParanoid" id="A0A1D2VL21"/>
<proteinExistence type="inferred from homology"/>
<organism evidence="6 7">
    <name type="scientific">Ascoidea rubescens DSM 1968</name>
    <dbReference type="NCBI Taxonomy" id="1344418"/>
    <lineage>
        <taxon>Eukaryota</taxon>
        <taxon>Fungi</taxon>
        <taxon>Dikarya</taxon>
        <taxon>Ascomycota</taxon>
        <taxon>Saccharomycotina</taxon>
        <taxon>Saccharomycetes</taxon>
        <taxon>Ascoideaceae</taxon>
        <taxon>Ascoidea</taxon>
    </lineage>
</organism>
<feature type="active site" evidence="3">
    <location>
        <position position="400"/>
    </location>
</feature>
<dbReference type="SUPFAM" id="SSF53474">
    <property type="entry name" value="alpha/beta-Hydrolases"/>
    <property type="match status" value="1"/>
</dbReference>
<gene>
    <name evidence="6" type="ORF">ASCRUDRAFT_55458</name>
</gene>
<dbReference type="GO" id="GO:0009092">
    <property type="term" value="P:homoserine metabolic process"/>
    <property type="evidence" value="ECO:0007669"/>
    <property type="project" value="EnsemblFungi"/>
</dbReference>
<dbReference type="STRING" id="1344418.A0A1D2VL21"/>
<evidence type="ECO:0000256" key="2">
    <source>
        <dbReference type="ARBA" id="ARBA00022679"/>
    </source>
</evidence>
<feature type="compositionally biased region" description="Low complexity" evidence="4">
    <location>
        <begin position="300"/>
        <end position="317"/>
    </location>
</feature>
<feature type="active site" evidence="3">
    <location>
        <position position="429"/>
    </location>
</feature>
<dbReference type="HAMAP" id="MF_00296">
    <property type="entry name" value="MetX_acyltransf"/>
    <property type="match status" value="1"/>
</dbReference>
<dbReference type="PANTHER" id="PTHR32268:SF11">
    <property type="entry name" value="HOMOSERINE O-ACETYLTRANSFERASE"/>
    <property type="match status" value="1"/>
</dbReference>
<evidence type="ECO:0000313" key="6">
    <source>
        <dbReference type="EMBL" id="ODV62310.1"/>
    </source>
</evidence>
<dbReference type="FunCoup" id="A0A1D2VL21">
    <property type="interactions" value="143"/>
</dbReference>
<dbReference type="InterPro" id="IPR008220">
    <property type="entry name" value="HAT_MetX-like"/>
</dbReference>
<evidence type="ECO:0000256" key="3">
    <source>
        <dbReference type="PIRSR" id="PIRSR000443-1"/>
    </source>
</evidence>
<feature type="active site" description="Nucleophile" evidence="3">
    <location>
        <position position="156"/>
    </location>
</feature>
<protein>
    <submittedName>
        <fullName evidence="6">Homoserine O-acetyltransferase</fullName>
    </submittedName>
</protein>
<comment type="similarity">
    <text evidence="1">Belongs to the AB hydrolase superfamily. MetX family.</text>
</comment>
<name>A0A1D2VL21_9ASCO</name>
<dbReference type="NCBIfam" id="TIGR01392">
    <property type="entry name" value="homoserO_Ac_trn"/>
    <property type="match status" value="1"/>
</dbReference>
<dbReference type="EMBL" id="KV454477">
    <property type="protein sequence ID" value="ODV62310.1"/>
    <property type="molecule type" value="Genomic_DNA"/>
</dbReference>
<keyword evidence="2 6" id="KW-0808">Transferase</keyword>
<dbReference type="AlphaFoldDB" id="A0A1D2VL21"/>
<dbReference type="OrthoDB" id="191364at2759"/>
<evidence type="ECO:0000256" key="1">
    <source>
        <dbReference type="ARBA" id="ARBA00006886"/>
    </source>
</evidence>
<reference evidence="7" key="1">
    <citation type="submission" date="2016-05" db="EMBL/GenBank/DDBJ databases">
        <title>Comparative genomics of biotechnologically important yeasts.</title>
        <authorList>
            <consortium name="DOE Joint Genome Institute"/>
            <person name="Riley R."/>
            <person name="Haridas S."/>
            <person name="Wolfe K.H."/>
            <person name="Lopes M.R."/>
            <person name="Hittinger C.T."/>
            <person name="Goker M."/>
            <person name="Salamov A."/>
            <person name="Wisecaver J."/>
            <person name="Long T.M."/>
            <person name="Aerts A.L."/>
            <person name="Barry K."/>
            <person name="Choi C."/>
            <person name="Clum A."/>
            <person name="Coughlan A.Y."/>
            <person name="Deshpande S."/>
            <person name="Douglass A.P."/>
            <person name="Hanson S.J."/>
            <person name="Klenk H.-P."/>
            <person name="Labutti K."/>
            <person name="Lapidus A."/>
            <person name="Lindquist E."/>
            <person name="Lipzen A."/>
            <person name="Meier-Kolthoff J.P."/>
            <person name="Ohm R.A."/>
            <person name="Otillar R.P."/>
            <person name="Pangilinan J."/>
            <person name="Peng Y."/>
            <person name="Rokas A."/>
            <person name="Rosa C.A."/>
            <person name="Scheuner C."/>
            <person name="Sibirny A.A."/>
            <person name="Slot J.C."/>
            <person name="Stielow J.B."/>
            <person name="Sun H."/>
            <person name="Kurtzman C.P."/>
            <person name="Blackwell M."/>
            <person name="Grigoriev I.V."/>
            <person name="Jeffries T.W."/>
        </authorList>
    </citation>
    <scope>NUCLEOTIDE SEQUENCE [LARGE SCALE GENOMIC DNA]</scope>
    <source>
        <strain evidence="7">DSM 1968</strain>
    </source>
</reference>
<evidence type="ECO:0000313" key="7">
    <source>
        <dbReference type="Proteomes" id="UP000095038"/>
    </source>
</evidence>
<dbReference type="Pfam" id="PF00561">
    <property type="entry name" value="Abhydrolase_1"/>
    <property type="match status" value="1"/>
</dbReference>